<evidence type="ECO:0000256" key="3">
    <source>
        <dbReference type="ARBA" id="ARBA00022475"/>
    </source>
</evidence>
<dbReference type="GO" id="GO:0005886">
    <property type="term" value="C:plasma membrane"/>
    <property type="evidence" value="ECO:0007669"/>
    <property type="project" value="UniProtKB-SubCell"/>
</dbReference>
<feature type="transmembrane region" description="Helical" evidence="7">
    <location>
        <begin position="113"/>
        <end position="135"/>
    </location>
</feature>
<sequence length="424" mass="45573">MASASNRWWIHEDWLAVWLGLATLIVVPLGLRPALPAFKWASTTALGGLFNAANLQTSLILCAILFVMALPGALALGAKAGKFALGFLVVFALSWLAQLIAGNSTMAYWGIEYVIFALVLGLLFSNVIGCPAWLMEAVRTEYFIKSGLVIMGATILFQDIMEAGVLGMLQAVLVVVVVWYFSFWLCRRLKLDDEFSAMLSTAVSICGVSAAIAACGAIHGDRRRLSYVASVVLIVAVPMIVIQPWLIKTMGLSDVVGGAWLGGTLDTTGSVVAAGSLISETAMKMGTIVKFSQNVLIGVAAFLLSVWWSMKSGNGNQPKASARVIWERFPKFVIGFVAASLVFSFLVDPAVVKATKGTLTGLRTAWFALAFACIGLETKFTDLLTMENGRPFFAFLGAQTANVIWTLILAWLIFGGMFFAVPKI</sequence>
<name>A0A7S7NNM1_PALFE</name>
<keyword evidence="9" id="KW-1185">Reference proteome</keyword>
<evidence type="ECO:0000256" key="7">
    <source>
        <dbReference type="SAM" id="Phobius"/>
    </source>
</evidence>
<keyword evidence="6 7" id="KW-0472">Membrane</keyword>
<organism evidence="8 9">
    <name type="scientific">Paludibaculum fermentans</name>
    <dbReference type="NCBI Taxonomy" id="1473598"/>
    <lineage>
        <taxon>Bacteria</taxon>
        <taxon>Pseudomonadati</taxon>
        <taxon>Acidobacteriota</taxon>
        <taxon>Terriglobia</taxon>
        <taxon>Bryobacterales</taxon>
        <taxon>Bryobacteraceae</taxon>
        <taxon>Paludibaculum</taxon>
    </lineage>
</organism>
<dbReference type="EMBL" id="CP063849">
    <property type="protein sequence ID" value="QOY86951.1"/>
    <property type="molecule type" value="Genomic_DNA"/>
</dbReference>
<evidence type="ECO:0000256" key="5">
    <source>
        <dbReference type="ARBA" id="ARBA00022989"/>
    </source>
</evidence>
<evidence type="ECO:0000256" key="1">
    <source>
        <dbReference type="ARBA" id="ARBA00004651"/>
    </source>
</evidence>
<dbReference type="Pfam" id="PF03601">
    <property type="entry name" value="Cons_hypoth698"/>
    <property type="match status" value="1"/>
</dbReference>
<dbReference type="InterPro" id="IPR018383">
    <property type="entry name" value="UPF0324_pro"/>
</dbReference>
<feature type="transmembrane region" description="Helical" evidence="7">
    <location>
        <begin position="291"/>
        <end position="308"/>
    </location>
</feature>
<feature type="transmembrane region" description="Helical" evidence="7">
    <location>
        <begin position="392"/>
        <end position="421"/>
    </location>
</feature>
<feature type="transmembrane region" description="Helical" evidence="7">
    <location>
        <begin position="225"/>
        <end position="247"/>
    </location>
</feature>
<dbReference type="PANTHER" id="PTHR30106:SF1">
    <property type="entry name" value="UPF0324 MEMBRANE PROTEIN FN0533"/>
    <property type="match status" value="1"/>
</dbReference>
<evidence type="ECO:0000313" key="8">
    <source>
        <dbReference type="EMBL" id="QOY86951.1"/>
    </source>
</evidence>
<feature type="transmembrane region" description="Helical" evidence="7">
    <location>
        <begin position="55"/>
        <end position="76"/>
    </location>
</feature>
<dbReference type="Proteomes" id="UP000593892">
    <property type="component" value="Chromosome"/>
</dbReference>
<evidence type="ECO:0000256" key="6">
    <source>
        <dbReference type="ARBA" id="ARBA00023136"/>
    </source>
</evidence>
<evidence type="ECO:0000256" key="2">
    <source>
        <dbReference type="ARBA" id="ARBA00007977"/>
    </source>
</evidence>
<feature type="transmembrane region" description="Helical" evidence="7">
    <location>
        <begin position="259"/>
        <end position="279"/>
    </location>
</feature>
<reference evidence="8 9" key="1">
    <citation type="submission" date="2020-10" db="EMBL/GenBank/DDBJ databases">
        <title>Complete genome sequence of Paludibaculum fermentans P105T, a facultatively anaerobic acidobacterium capable of dissimilatory Fe(III) reduction.</title>
        <authorList>
            <person name="Dedysh S.N."/>
            <person name="Beletsky A.V."/>
            <person name="Kulichevskaya I.S."/>
            <person name="Mardanov A.V."/>
            <person name="Ravin N.V."/>
        </authorList>
    </citation>
    <scope>NUCLEOTIDE SEQUENCE [LARGE SCALE GENOMIC DNA]</scope>
    <source>
        <strain evidence="8 9">P105</strain>
    </source>
</reference>
<evidence type="ECO:0000313" key="9">
    <source>
        <dbReference type="Proteomes" id="UP000593892"/>
    </source>
</evidence>
<comment type="similarity">
    <text evidence="2">Belongs to the UPF0324 family.</text>
</comment>
<comment type="subcellular location">
    <subcellularLocation>
        <location evidence="1">Cell membrane</location>
        <topology evidence="1">Multi-pass membrane protein</topology>
    </subcellularLocation>
</comment>
<dbReference type="PANTHER" id="PTHR30106">
    <property type="entry name" value="INNER MEMBRANE PROTEIN YEIH-RELATED"/>
    <property type="match status" value="1"/>
</dbReference>
<dbReference type="KEGG" id="pfer:IRI77_29890"/>
<feature type="transmembrane region" description="Helical" evidence="7">
    <location>
        <begin position="359"/>
        <end position="380"/>
    </location>
</feature>
<protein>
    <submittedName>
        <fullName evidence="8">Putative sulfate exporter family transporter</fullName>
    </submittedName>
</protein>
<dbReference type="RefSeq" id="WP_194448620.1">
    <property type="nucleotide sequence ID" value="NZ_CP063849.1"/>
</dbReference>
<feature type="transmembrane region" description="Helical" evidence="7">
    <location>
        <begin position="167"/>
        <end position="186"/>
    </location>
</feature>
<dbReference type="AlphaFoldDB" id="A0A7S7NNM1"/>
<keyword evidence="3" id="KW-1003">Cell membrane</keyword>
<accession>A0A7S7NNM1</accession>
<feature type="transmembrane region" description="Helical" evidence="7">
    <location>
        <begin position="329"/>
        <end position="347"/>
    </location>
</feature>
<keyword evidence="5 7" id="KW-1133">Transmembrane helix</keyword>
<feature type="transmembrane region" description="Helical" evidence="7">
    <location>
        <begin position="198"/>
        <end position="219"/>
    </location>
</feature>
<feature type="transmembrane region" description="Helical" evidence="7">
    <location>
        <begin position="83"/>
        <end position="101"/>
    </location>
</feature>
<keyword evidence="4 7" id="KW-0812">Transmembrane</keyword>
<gene>
    <name evidence="8" type="ORF">IRI77_29890</name>
</gene>
<feature type="transmembrane region" description="Helical" evidence="7">
    <location>
        <begin position="15"/>
        <end position="35"/>
    </location>
</feature>
<proteinExistence type="inferred from homology"/>
<evidence type="ECO:0000256" key="4">
    <source>
        <dbReference type="ARBA" id="ARBA00022692"/>
    </source>
</evidence>